<dbReference type="InterPro" id="IPR001650">
    <property type="entry name" value="Helicase_C-like"/>
</dbReference>
<dbReference type="CDD" id="cd00268">
    <property type="entry name" value="DEADc"/>
    <property type="match status" value="1"/>
</dbReference>
<dbReference type="GO" id="GO:0033592">
    <property type="term" value="F:RNA strand annealing activity"/>
    <property type="evidence" value="ECO:0007669"/>
    <property type="project" value="TreeGrafter"/>
</dbReference>
<dbReference type="SMART" id="SM00487">
    <property type="entry name" value="DEXDc"/>
    <property type="match status" value="1"/>
</dbReference>
<feature type="domain" description="Helicase ATP-binding" evidence="9">
    <location>
        <begin position="35"/>
        <end position="206"/>
    </location>
</feature>
<sequence>MEKRRFSELGLSPEILKAVDKMGFEEASPIQTAVIPLLLSGRDVVGQSSTGSGKTAAFAIPAIEKTDPKQRCVQVLILCPTRELAVQVSEETAKLAMFRKGVHTVPIYGGQSYERQFRALEAGTQIVIGTPGRVMDHMARGTLRLDTLKMVVLDEADRMLDMGFRDDIERILEAVPEQRQLLFFSATMPRAIQDLIGRVCHDPEWVTIQAHAQNAPQVDQVYFEVDRRSKLEALTRVIDLNDFRYGIIFCSTKVMVDDLDEHLHGRGYAVDRLHGDMSQSQRERVMEKFRRRGFEFLVATDVAARGLDVDDLEVVFNFDLPNDADDYTHRIGRTGRAGRSGKAFTFVSGREIYKLQSMVRFARLKIQRGSIPSIDQIEEARENQFFERLRSTLDEGRYRRQDRMIDRLLEQGYASTDIAAALIHLLQGGAAGGEGGADVAEPAASVAKLAPERTPIAAPMPAPAPAPTPAPAAAPSPRPVEMPEAQPERQEPAPKRAPEPPALAERQEKADPAQDDSEPAAPDRASHARTKFARPARTGLEAGMTTLFFNVGRKNLASPEDLVGKIAGVTRLPASVVGAIDIHQRYALVDVATDDAPLILAKLHGVRLKGQTLKPALAAAVTPPED</sequence>
<dbReference type="CDD" id="cd18787">
    <property type="entry name" value="SF2_C_DEAD"/>
    <property type="match status" value="1"/>
</dbReference>
<evidence type="ECO:0000256" key="7">
    <source>
        <dbReference type="ARBA" id="ARBA00023016"/>
    </source>
</evidence>
<dbReference type="SUPFAM" id="SSF52540">
    <property type="entry name" value="P-loop containing nucleoside triphosphate hydrolases"/>
    <property type="match status" value="1"/>
</dbReference>
<feature type="domain" description="Helicase C-terminal" evidence="10">
    <location>
        <begin position="217"/>
        <end position="378"/>
    </location>
</feature>
<dbReference type="EMBL" id="MLJW01000051">
    <property type="protein sequence ID" value="OIR05319.1"/>
    <property type="molecule type" value="Genomic_DNA"/>
</dbReference>
<dbReference type="SMART" id="SM00490">
    <property type="entry name" value="HELICc"/>
    <property type="match status" value="1"/>
</dbReference>
<keyword evidence="7" id="KW-0346">Stress response</keyword>
<dbReference type="InterPro" id="IPR050547">
    <property type="entry name" value="DEAD_box_RNA_helicases"/>
</dbReference>
<dbReference type="InterPro" id="IPR027417">
    <property type="entry name" value="P-loop_NTPase"/>
</dbReference>
<organism evidence="12">
    <name type="scientific">mine drainage metagenome</name>
    <dbReference type="NCBI Taxonomy" id="410659"/>
    <lineage>
        <taxon>unclassified sequences</taxon>
        <taxon>metagenomes</taxon>
        <taxon>ecological metagenomes</taxon>
    </lineage>
</organism>
<evidence type="ECO:0000259" key="10">
    <source>
        <dbReference type="PROSITE" id="PS51194"/>
    </source>
</evidence>
<keyword evidence="2" id="KW-0963">Cytoplasm</keyword>
<dbReference type="Pfam" id="PF25399">
    <property type="entry name" value="DeaD_dimer"/>
    <property type="match status" value="1"/>
</dbReference>
<reference evidence="12" key="1">
    <citation type="submission" date="2016-10" db="EMBL/GenBank/DDBJ databases">
        <title>Sequence of Gallionella enrichment culture.</title>
        <authorList>
            <person name="Poehlein A."/>
            <person name="Muehling M."/>
            <person name="Daniel R."/>
        </authorList>
    </citation>
    <scope>NUCLEOTIDE SEQUENCE</scope>
</reference>
<dbReference type="CDD" id="cd12252">
    <property type="entry name" value="RRM_DbpA"/>
    <property type="match status" value="1"/>
</dbReference>
<dbReference type="InterPro" id="IPR011545">
    <property type="entry name" value="DEAD/DEAH_box_helicase_dom"/>
</dbReference>
<dbReference type="GO" id="GO:0005840">
    <property type="term" value="C:ribosome"/>
    <property type="evidence" value="ECO:0007669"/>
    <property type="project" value="TreeGrafter"/>
</dbReference>
<feature type="domain" description="DEAD-box RNA helicase Q" evidence="11">
    <location>
        <begin position="4"/>
        <end position="32"/>
    </location>
</feature>
<dbReference type="PANTHER" id="PTHR47963:SF8">
    <property type="entry name" value="ATP-DEPENDENT RNA HELICASE DEAD"/>
    <property type="match status" value="1"/>
</dbReference>
<evidence type="ECO:0000256" key="1">
    <source>
        <dbReference type="ARBA" id="ARBA00012552"/>
    </source>
</evidence>
<evidence type="ECO:0000259" key="11">
    <source>
        <dbReference type="PROSITE" id="PS51195"/>
    </source>
</evidence>
<dbReference type="InterPro" id="IPR012677">
    <property type="entry name" value="Nucleotide-bd_a/b_plait_sf"/>
</dbReference>
<evidence type="ECO:0000259" key="9">
    <source>
        <dbReference type="PROSITE" id="PS51192"/>
    </source>
</evidence>
<keyword evidence="5 12" id="KW-0347">Helicase</keyword>
<dbReference type="Pfam" id="PF00271">
    <property type="entry name" value="Helicase_C"/>
    <property type="match status" value="1"/>
</dbReference>
<dbReference type="AlphaFoldDB" id="A0A1J5SAG7"/>
<gene>
    <name evidence="12" type="primary">cshA</name>
    <name evidence="12" type="ORF">GALL_126310</name>
</gene>
<dbReference type="FunFam" id="3.40.50.300:FF:000108">
    <property type="entry name" value="ATP-dependent RNA helicase RhlE"/>
    <property type="match status" value="1"/>
</dbReference>
<dbReference type="GO" id="GO:0009409">
    <property type="term" value="P:response to cold"/>
    <property type="evidence" value="ECO:0007669"/>
    <property type="project" value="TreeGrafter"/>
</dbReference>
<dbReference type="InterPro" id="IPR014014">
    <property type="entry name" value="RNA_helicase_DEAD_Q_motif"/>
</dbReference>
<dbReference type="Pfam" id="PF03880">
    <property type="entry name" value="DbpA"/>
    <property type="match status" value="1"/>
</dbReference>
<dbReference type="Gene3D" id="3.30.70.330">
    <property type="match status" value="1"/>
</dbReference>
<accession>A0A1J5SAG7</accession>
<dbReference type="GO" id="GO:0003724">
    <property type="term" value="F:RNA helicase activity"/>
    <property type="evidence" value="ECO:0007669"/>
    <property type="project" value="UniProtKB-EC"/>
</dbReference>
<dbReference type="PROSITE" id="PS51194">
    <property type="entry name" value="HELICASE_CTER"/>
    <property type="match status" value="1"/>
</dbReference>
<keyword evidence="3" id="KW-0547">Nucleotide-binding</keyword>
<name>A0A1J5SAG7_9ZZZZ</name>
<keyword evidence="4 12" id="KW-0378">Hydrolase</keyword>
<dbReference type="PANTHER" id="PTHR47963">
    <property type="entry name" value="DEAD-BOX ATP-DEPENDENT RNA HELICASE 47, MITOCHONDRIAL"/>
    <property type="match status" value="1"/>
</dbReference>
<dbReference type="PROSITE" id="PS00039">
    <property type="entry name" value="DEAD_ATP_HELICASE"/>
    <property type="match status" value="1"/>
</dbReference>
<comment type="caution">
    <text evidence="12">The sequence shown here is derived from an EMBL/GenBank/DDBJ whole genome shotgun (WGS) entry which is preliminary data.</text>
</comment>
<feature type="compositionally biased region" description="Pro residues" evidence="8">
    <location>
        <begin position="458"/>
        <end position="480"/>
    </location>
</feature>
<dbReference type="Gene3D" id="3.40.50.300">
    <property type="entry name" value="P-loop containing nucleotide triphosphate hydrolases"/>
    <property type="match status" value="2"/>
</dbReference>
<feature type="region of interest" description="Disordered" evidence="8">
    <location>
        <begin position="456"/>
        <end position="537"/>
    </location>
</feature>
<dbReference type="GO" id="GO:0005829">
    <property type="term" value="C:cytosol"/>
    <property type="evidence" value="ECO:0007669"/>
    <property type="project" value="TreeGrafter"/>
</dbReference>
<dbReference type="InterPro" id="IPR057325">
    <property type="entry name" value="DeaD_dimer"/>
</dbReference>
<evidence type="ECO:0000256" key="5">
    <source>
        <dbReference type="ARBA" id="ARBA00022806"/>
    </source>
</evidence>
<dbReference type="GO" id="GO:0016787">
    <property type="term" value="F:hydrolase activity"/>
    <property type="evidence" value="ECO:0007669"/>
    <property type="project" value="UniProtKB-KW"/>
</dbReference>
<evidence type="ECO:0000313" key="12">
    <source>
        <dbReference type="EMBL" id="OIR05319.1"/>
    </source>
</evidence>
<dbReference type="Pfam" id="PF00270">
    <property type="entry name" value="DEAD"/>
    <property type="match status" value="1"/>
</dbReference>
<evidence type="ECO:0000256" key="4">
    <source>
        <dbReference type="ARBA" id="ARBA00022801"/>
    </source>
</evidence>
<keyword evidence="6" id="KW-0067">ATP-binding</keyword>
<dbReference type="PROSITE" id="PS51192">
    <property type="entry name" value="HELICASE_ATP_BIND_1"/>
    <property type="match status" value="1"/>
</dbReference>
<dbReference type="InterPro" id="IPR044742">
    <property type="entry name" value="DEAD/DEAH_RhlB"/>
</dbReference>
<dbReference type="EC" id="3.6.4.13" evidence="1"/>
<dbReference type="PROSITE" id="PS51195">
    <property type="entry name" value="Q_MOTIF"/>
    <property type="match status" value="1"/>
</dbReference>
<dbReference type="InterPro" id="IPR014001">
    <property type="entry name" value="Helicase_ATP-bd"/>
</dbReference>
<evidence type="ECO:0000256" key="2">
    <source>
        <dbReference type="ARBA" id="ARBA00022490"/>
    </source>
</evidence>
<proteinExistence type="predicted"/>
<feature type="compositionally biased region" description="Basic and acidic residues" evidence="8">
    <location>
        <begin position="486"/>
        <end position="498"/>
    </location>
</feature>
<dbReference type="GO" id="GO:0005524">
    <property type="term" value="F:ATP binding"/>
    <property type="evidence" value="ECO:0007669"/>
    <property type="project" value="UniProtKB-KW"/>
</dbReference>
<dbReference type="InterPro" id="IPR000629">
    <property type="entry name" value="RNA-helicase_DEAD-box_CS"/>
</dbReference>
<evidence type="ECO:0000256" key="8">
    <source>
        <dbReference type="SAM" id="MobiDB-lite"/>
    </source>
</evidence>
<dbReference type="InterPro" id="IPR005580">
    <property type="entry name" value="DbpA/CsdA_RNA-bd_dom"/>
</dbReference>
<protein>
    <recommendedName>
        <fullName evidence="1">RNA helicase</fullName>
        <ecNumber evidence="1">3.6.4.13</ecNumber>
    </recommendedName>
</protein>
<evidence type="ECO:0000256" key="6">
    <source>
        <dbReference type="ARBA" id="ARBA00022840"/>
    </source>
</evidence>
<evidence type="ECO:0000256" key="3">
    <source>
        <dbReference type="ARBA" id="ARBA00022741"/>
    </source>
</evidence>